<accession>A0ABR4ADN7</accession>
<dbReference type="InterPro" id="IPR049566">
    <property type="entry name" value="WDR59_RTC1-like_RING_Znf"/>
</dbReference>
<evidence type="ECO:0000256" key="1">
    <source>
        <dbReference type="ARBA" id="ARBA00022574"/>
    </source>
</evidence>
<protein>
    <recommendedName>
        <fullName evidence="4">WDR59/RTC1-like RING zinc finger domain-containing protein</fullName>
    </recommendedName>
</protein>
<dbReference type="PANTHER" id="PTHR46170:SF1">
    <property type="entry name" value="GATOR COMPLEX PROTEIN WDR59"/>
    <property type="match status" value="1"/>
</dbReference>
<feature type="compositionally biased region" description="Low complexity" evidence="3">
    <location>
        <begin position="22"/>
        <end position="32"/>
    </location>
</feature>
<dbReference type="Proteomes" id="UP001590950">
    <property type="component" value="Unassembled WGS sequence"/>
</dbReference>
<keyword evidence="2" id="KW-0677">Repeat</keyword>
<dbReference type="InterPro" id="IPR049567">
    <property type="entry name" value="WDR59-like"/>
</dbReference>
<name>A0ABR4ADN7_9LECA</name>
<evidence type="ECO:0000256" key="3">
    <source>
        <dbReference type="SAM" id="MobiDB-lite"/>
    </source>
</evidence>
<dbReference type="PANTHER" id="PTHR46170">
    <property type="entry name" value="GATOR COMPLEX PROTEIN WDR59"/>
    <property type="match status" value="1"/>
</dbReference>
<keyword evidence="6" id="KW-1185">Reference proteome</keyword>
<sequence length="346" mass="37922">MHRSSSNLSALAASFSLPRPFSFSSSAASSPPNTQSRKRLSPEDNYYSTPSSTMTRNPAFLGRSLTITEDPRAGLTLAISGNNENIPPTPKKLGFTIKLKNQDQFHNEGHANITLLDPSEEWRYCAYREAYAHLLYIWGMPIARTEILKYNHLQAAGSAPFYTSHQDTASLLAIGTATSDLGFRNYCGSCLATLPPKSTNRRCQSCSTKQPPPTCCFCATIIRGASSPCLNCGHVLHSSCRNLLPQTSADVPSECSSGCSCICTDQTVVAIYVPELTTKHSFEVSPAITVIEDAGVNEQEQLSWHETDEWEDVAYQSLASNLVPRQGVRSKESHVWRGRMGRMGSM</sequence>
<evidence type="ECO:0000256" key="2">
    <source>
        <dbReference type="ARBA" id="ARBA00022737"/>
    </source>
</evidence>
<comment type="caution">
    <text evidence="5">The sequence shown here is derived from an EMBL/GenBank/DDBJ whole genome shotgun (WGS) entry which is preliminary data.</text>
</comment>
<proteinExistence type="predicted"/>
<gene>
    <name evidence="5" type="ORF">N7G274_004421</name>
</gene>
<evidence type="ECO:0000313" key="6">
    <source>
        <dbReference type="Proteomes" id="UP001590950"/>
    </source>
</evidence>
<organism evidence="5 6">
    <name type="scientific">Stereocaulon virgatum</name>
    <dbReference type="NCBI Taxonomy" id="373712"/>
    <lineage>
        <taxon>Eukaryota</taxon>
        <taxon>Fungi</taxon>
        <taxon>Dikarya</taxon>
        <taxon>Ascomycota</taxon>
        <taxon>Pezizomycotina</taxon>
        <taxon>Lecanoromycetes</taxon>
        <taxon>OSLEUM clade</taxon>
        <taxon>Lecanoromycetidae</taxon>
        <taxon>Lecanorales</taxon>
        <taxon>Lecanorineae</taxon>
        <taxon>Stereocaulaceae</taxon>
        <taxon>Stereocaulon</taxon>
    </lineage>
</organism>
<dbReference type="Pfam" id="PF17120">
    <property type="entry name" value="zf-RING_16"/>
    <property type="match status" value="1"/>
</dbReference>
<evidence type="ECO:0000313" key="5">
    <source>
        <dbReference type="EMBL" id="KAL2042662.1"/>
    </source>
</evidence>
<reference evidence="5 6" key="1">
    <citation type="submission" date="2024-09" db="EMBL/GenBank/DDBJ databases">
        <title>Rethinking Asexuality: The Enigmatic Case of Functional Sexual Genes in Lepraria (Stereocaulaceae).</title>
        <authorList>
            <person name="Doellman M."/>
            <person name="Sun Y."/>
            <person name="Barcenas-Pena A."/>
            <person name="Lumbsch H.T."/>
            <person name="Grewe F."/>
        </authorList>
    </citation>
    <scope>NUCLEOTIDE SEQUENCE [LARGE SCALE GENOMIC DNA]</scope>
    <source>
        <strain evidence="5 6">Mercado 3170</strain>
    </source>
</reference>
<dbReference type="EMBL" id="JBEFKJ010000013">
    <property type="protein sequence ID" value="KAL2042662.1"/>
    <property type="molecule type" value="Genomic_DNA"/>
</dbReference>
<evidence type="ECO:0000259" key="4">
    <source>
        <dbReference type="Pfam" id="PF17120"/>
    </source>
</evidence>
<feature type="compositionally biased region" description="Polar residues" evidence="3">
    <location>
        <begin position="46"/>
        <end position="56"/>
    </location>
</feature>
<feature type="region of interest" description="Disordered" evidence="3">
    <location>
        <begin position="22"/>
        <end position="58"/>
    </location>
</feature>
<feature type="domain" description="WDR59/RTC1-like RING zinc finger" evidence="4">
    <location>
        <begin position="214"/>
        <end position="266"/>
    </location>
</feature>
<keyword evidence="1" id="KW-0853">WD repeat</keyword>